<dbReference type="SUPFAM" id="SSF55120">
    <property type="entry name" value="Pseudouridine synthase"/>
    <property type="match status" value="1"/>
</dbReference>
<dbReference type="OrthoDB" id="9807829at2"/>
<dbReference type="PROSITE" id="PS01129">
    <property type="entry name" value="PSI_RLU"/>
    <property type="match status" value="1"/>
</dbReference>
<gene>
    <name evidence="3" type="ORF">FUA26_00565</name>
</gene>
<accession>A0A5C7B3L4</accession>
<evidence type="ECO:0000313" key="3">
    <source>
        <dbReference type="EMBL" id="TXE15034.1"/>
    </source>
</evidence>
<dbReference type="InterPro" id="IPR020103">
    <property type="entry name" value="PsdUridine_synth_cat_dom_sf"/>
</dbReference>
<dbReference type="CDD" id="cd02869">
    <property type="entry name" value="PseudoU_synth_RluA_like"/>
    <property type="match status" value="1"/>
</dbReference>
<dbReference type="Gene3D" id="3.30.2350.10">
    <property type="entry name" value="Pseudouridine synthase"/>
    <property type="match status" value="1"/>
</dbReference>
<dbReference type="Pfam" id="PF00849">
    <property type="entry name" value="PseudoU_synth_2"/>
    <property type="match status" value="1"/>
</dbReference>
<protein>
    <submittedName>
        <fullName evidence="3">RluA family pseudouridine synthase</fullName>
    </submittedName>
</protein>
<dbReference type="PANTHER" id="PTHR21600">
    <property type="entry name" value="MITOCHONDRIAL RNA PSEUDOURIDINE SYNTHASE"/>
    <property type="match status" value="1"/>
</dbReference>
<dbReference type="PANTHER" id="PTHR21600:SF89">
    <property type="entry name" value="RIBOSOMAL LARGE SUBUNIT PSEUDOURIDINE SYNTHASE A"/>
    <property type="match status" value="1"/>
</dbReference>
<name>A0A5C7B3L4_9FLAO</name>
<evidence type="ECO:0000256" key="1">
    <source>
        <dbReference type="SAM" id="Coils"/>
    </source>
</evidence>
<evidence type="ECO:0000313" key="4">
    <source>
        <dbReference type="Proteomes" id="UP000321790"/>
    </source>
</evidence>
<dbReference type="RefSeq" id="WP_147130426.1">
    <property type="nucleotide sequence ID" value="NZ_VOSC01000005.1"/>
</dbReference>
<dbReference type="EMBL" id="VOSC01000005">
    <property type="protein sequence ID" value="TXE15034.1"/>
    <property type="molecule type" value="Genomic_DNA"/>
</dbReference>
<proteinExistence type="predicted"/>
<dbReference type="InterPro" id="IPR050188">
    <property type="entry name" value="RluA_PseudoU_synthase"/>
</dbReference>
<reference evidence="4" key="1">
    <citation type="submission" date="2019-08" db="EMBL/GenBank/DDBJ databases">
        <title>Seonamhaeicola sediminis sp. nov., isolated from marine sediment.</title>
        <authorList>
            <person name="Cao W.R."/>
        </authorList>
    </citation>
    <scope>NUCLEOTIDE SEQUENCE [LARGE SCALE GENOMIC DNA]</scope>
    <source>
        <strain evidence="4">Gy8</strain>
    </source>
</reference>
<evidence type="ECO:0000259" key="2">
    <source>
        <dbReference type="Pfam" id="PF00849"/>
    </source>
</evidence>
<keyword evidence="1" id="KW-0175">Coiled coil</keyword>
<dbReference type="GO" id="GO:0003723">
    <property type="term" value="F:RNA binding"/>
    <property type="evidence" value="ECO:0007669"/>
    <property type="project" value="InterPro"/>
</dbReference>
<feature type="domain" description="Pseudouridine synthase RsuA/RluA-like" evidence="2">
    <location>
        <begin position="368"/>
        <end position="516"/>
    </location>
</feature>
<dbReference type="InterPro" id="IPR006224">
    <property type="entry name" value="PsdUridine_synth_RluA-like_CS"/>
</dbReference>
<sequence length="563" mass="64598">MPNPKFTDTLFHPLHKQNKTVIPRLFTFPFYYEPHTLSILAAKDLQNYLEHEANFNHNFGLKPNAEGLVIGKMFGVMVVENEAGTIGYLAAFSGKLAESNLHKGFVPTVYDTLNPEGFYKIGEQELNAINEKIEVLENSEAYKLAKSNLETCLKTYENDLKALKQTIKEKKAKRNKLRDSEAEKLTPEAYVDLLEKLKNESIYYHFRLKDLKTNWKLKIKAAQIQFDTIQTTLTTLKEKRRLQSASLQKQLHKQYAFLNYKGESKDLLDIFKNTTVRIPPAGAGECAAPKLFQYAYQNNLKPIAMAEFWWGASPKSEVRKHKQFYPSCRSKCEPILEHMMQGLQVEPNPILEVKKHHKPLEILFEDDYLLVVNKPHEFLSVPGKTNLESVQTKMQQYLPKSKGPLLVHRLDMSTSGILLVAKNEKTHKNLQKQFIKRTVKKRYVAVLDGELSNKEGIINLPLRVDLDNRPQQLVCYEHGKPAKTKYKVIKVEDGKTRIHFYPITGRTHQLRVHAAHSNGLNIPIVGDDLYGTKAKRLHLHAAALTFEHPVTKKELHIVCEAPF</sequence>
<organism evidence="3 4">
    <name type="scientific">Seonamhaeicola algicola</name>
    <dbReference type="NCBI Taxonomy" id="1719036"/>
    <lineage>
        <taxon>Bacteria</taxon>
        <taxon>Pseudomonadati</taxon>
        <taxon>Bacteroidota</taxon>
        <taxon>Flavobacteriia</taxon>
        <taxon>Flavobacteriales</taxon>
        <taxon>Flavobacteriaceae</taxon>
    </lineage>
</organism>
<dbReference type="InterPro" id="IPR006145">
    <property type="entry name" value="PsdUridine_synth_RsuA/RluA"/>
</dbReference>
<feature type="coiled-coil region" evidence="1">
    <location>
        <begin position="119"/>
        <end position="183"/>
    </location>
</feature>
<dbReference type="GO" id="GO:0140098">
    <property type="term" value="F:catalytic activity, acting on RNA"/>
    <property type="evidence" value="ECO:0007669"/>
    <property type="project" value="UniProtKB-ARBA"/>
</dbReference>
<comment type="caution">
    <text evidence="3">The sequence shown here is derived from an EMBL/GenBank/DDBJ whole genome shotgun (WGS) entry which is preliminary data.</text>
</comment>
<keyword evidence="4" id="KW-1185">Reference proteome</keyword>
<dbReference type="AlphaFoldDB" id="A0A5C7B3L4"/>
<dbReference type="Proteomes" id="UP000321790">
    <property type="component" value="Unassembled WGS sequence"/>
</dbReference>
<dbReference type="GO" id="GO:0009982">
    <property type="term" value="F:pseudouridine synthase activity"/>
    <property type="evidence" value="ECO:0007669"/>
    <property type="project" value="InterPro"/>
</dbReference>
<dbReference type="GO" id="GO:0000455">
    <property type="term" value="P:enzyme-directed rRNA pseudouridine synthesis"/>
    <property type="evidence" value="ECO:0007669"/>
    <property type="project" value="TreeGrafter"/>
</dbReference>